<sequence length="795" mass="86084">MTSSPPFLIELPSPLGKHRDLPFPPSPAPCRKGFSPFLTLQLPLAPRKGYSDHPAHTADLSPNAGKRCNDSSHPPDTPHFSRDPFSCLTVRCSFEPSSPQLPERAYCHGPNLPGSAPLSPYFERSSRLGSPPLRQRSPHCSWISPPRIPRPCPRGPYVDHLVTSPTLTHQPPGTSPVTSPQLTHVPLETGPVVSPPLTQKSQGTCPMISPPPTHRTLATCLTMSPPLAHRPVETRPILMMSPVISHWSKGRSYNDPPLSTTCSPPTDSLYHGCLKPADSGEPKPQLDLPLEKSCCGLPSQAGMSGSPSLPQESTYHYSHLSSDSYISAPGSPHCAIRLPPGSTGSPCSRHSQASEKPCFESLFSWEAGGNSYVLLTPGTTISGPHCPQDCPYSALSFPSPLGNQFISLLQSPPTRSYNEPPLPTPVSPQVKSPKSSELRESCTPHKCHSLVNTPQHTPPGQPKCPKASTSPPLPSRCSVLSGPSCVEPSIIIPSNCCPKEFPPGPPLPTVVPRTLKTILPTCLPLRLPCDPVFPNSYAQSSPRGPLIRSPCNTHVFSVVPSTPHHCPVSDSLNHSTGPAQCHNHPIVPPCGTCSTPRGPPQSYCQPVVPPCSTHIYSFIPLRTPFDPQNLPIGPRARTCPDTIPCGFHTYSVVCPDSCKEPPRIPYSCPLPSCKDSTCSPDPSCSLTIIRECRSSDSQSKIIHRSQSPHLNRSQSQSSSLHRHTSQGEILQTGRSQSKSKSPHHGKNRKRSKSPQNGRRQGQNNSPHHGRSQSKSPHHHHHDRSHRSKSPRHNKK</sequence>
<dbReference type="Ensembl" id="ENSPSMT00000022079.1">
    <property type="protein sequence ID" value="ENSPSMP00000019056.1"/>
    <property type="gene ID" value="ENSPSMG00000013454.1"/>
</dbReference>
<feature type="region of interest" description="Disordered" evidence="1">
    <location>
        <begin position="1"/>
        <end position="27"/>
    </location>
</feature>
<organism evidence="2 3">
    <name type="scientific">Prolemur simus</name>
    <name type="common">Greater bamboo lemur</name>
    <name type="synonym">Hapalemur simus</name>
    <dbReference type="NCBI Taxonomy" id="1328070"/>
    <lineage>
        <taxon>Eukaryota</taxon>
        <taxon>Metazoa</taxon>
        <taxon>Chordata</taxon>
        <taxon>Craniata</taxon>
        <taxon>Vertebrata</taxon>
        <taxon>Euteleostomi</taxon>
        <taxon>Mammalia</taxon>
        <taxon>Eutheria</taxon>
        <taxon>Euarchontoglires</taxon>
        <taxon>Primates</taxon>
        <taxon>Strepsirrhini</taxon>
        <taxon>Lemuriformes</taxon>
        <taxon>Lemuridae</taxon>
        <taxon>Prolemur</taxon>
    </lineage>
</organism>
<evidence type="ECO:0000313" key="2">
    <source>
        <dbReference type="Ensembl" id="ENSPSMP00000019056.1"/>
    </source>
</evidence>
<feature type="compositionally biased region" description="Polar residues" evidence="1">
    <location>
        <begin position="695"/>
        <end position="712"/>
    </location>
</feature>
<feature type="compositionally biased region" description="Polar residues" evidence="1">
    <location>
        <begin position="726"/>
        <end position="739"/>
    </location>
</feature>
<dbReference type="AlphaFoldDB" id="A0A8C8ZRA5"/>
<feature type="region of interest" description="Disordered" evidence="1">
    <location>
        <begin position="48"/>
        <end position="79"/>
    </location>
</feature>
<protein>
    <submittedName>
        <fullName evidence="2">NOP2/Sun RNA methyltransferase 4</fullName>
    </submittedName>
</protein>
<dbReference type="GeneTree" id="ENSGT00500000045816"/>
<evidence type="ECO:0000313" key="3">
    <source>
        <dbReference type="Proteomes" id="UP000694414"/>
    </source>
</evidence>
<keyword evidence="3" id="KW-1185">Reference proteome</keyword>
<feature type="region of interest" description="Disordered" evidence="1">
    <location>
        <begin position="408"/>
        <end position="440"/>
    </location>
</feature>
<dbReference type="Proteomes" id="UP000694414">
    <property type="component" value="Unplaced"/>
</dbReference>
<feature type="region of interest" description="Disordered" evidence="1">
    <location>
        <begin position="449"/>
        <end position="468"/>
    </location>
</feature>
<reference evidence="2" key="2">
    <citation type="submission" date="2025-09" db="UniProtKB">
        <authorList>
            <consortium name="Ensembl"/>
        </authorList>
    </citation>
    <scope>IDENTIFICATION</scope>
</reference>
<feature type="region of interest" description="Disordered" evidence="1">
    <location>
        <begin position="695"/>
        <end position="795"/>
    </location>
</feature>
<feature type="compositionally biased region" description="Polar residues" evidence="1">
    <location>
        <begin position="753"/>
        <end position="766"/>
    </location>
</feature>
<reference evidence="2" key="1">
    <citation type="submission" date="2025-08" db="UniProtKB">
        <authorList>
            <consortium name="Ensembl"/>
        </authorList>
    </citation>
    <scope>IDENTIFICATION</scope>
</reference>
<feature type="compositionally biased region" description="Basic residues" evidence="1">
    <location>
        <begin position="767"/>
        <end position="795"/>
    </location>
</feature>
<name>A0A8C8ZRA5_PROSS</name>
<accession>A0A8C8ZRA5</accession>
<feature type="compositionally biased region" description="Basic residues" evidence="1">
    <location>
        <begin position="740"/>
        <end position="752"/>
    </location>
</feature>
<evidence type="ECO:0000256" key="1">
    <source>
        <dbReference type="SAM" id="MobiDB-lite"/>
    </source>
</evidence>
<proteinExistence type="predicted"/>
<feature type="compositionally biased region" description="Polar residues" evidence="1">
    <location>
        <begin position="408"/>
        <end position="417"/>
    </location>
</feature>